<sequence length="96" mass="10641">MKAKYRKTKRLVKAEGGHASAPGGSGIEEMKFDREVVELMQEIVTEFVCFVTSDVAEEVKVEKRVSLKGQDLIESLNKLGFSQIAGVLELMLPKLT</sequence>
<dbReference type="InterPro" id="IPR027113">
    <property type="entry name" value="Transc_fact_NFYB/HAP3"/>
</dbReference>
<dbReference type="SUPFAM" id="SSF47113">
    <property type="entry name" value="Histone-fold"/>
    <property type="match status" value="1"/>
</dbReference>
<feature type="compositionally biased region" description="Basic residues" evidence="5">
    <location>
        <begin position="1"/>
        <end position="11"/>
    </location>
</feature>
<dbReference type="AlphaFoldDB" id="A0A8J8NIB0"/>
<dbReference type="GO" id="GO:0001228">
    <property type="term" value="F:DNA-binding transcription activator activity, RNA polymerase II-specific"/>
    <property type="evidence" value="ECO:0007669"/>
    <property type="project" value="InterPro"/>
</dbReference>
<keyword evidence="2" id="KW-0805">Transcription regulation</keyword>
<evidence type="ECO:0000259" key="6">
    <source>
        <dbReference type="Pfam" id="PF00808"/>
    </source>
</evidence>
<evidence type="ECO:0000313" key="7">
    <source>
        <dbReference type="EMBL" id="TNV75578.1"/>
    </source>
</evidence>
<name>A0A8J8NIB0_HALGN</name>
<reference evidence="7" key="1">
    <citation type="submission" date="2019-06" db="EMBL/GenBank/DDBJ databases">
        <authorList>
            <person name="Zheng W."/>
        </authorList>
    </citation>
    <scope>NUCLEOTIDE SEQUENCE</scope>
    <source>
        <strain evidence="7">QDHG01</strain>
    </source>
</reference>
<evidence type="ECO:0000256" key="1">
    <source>
        <dbReference type="ARBA" id="ARBA00009053"/>
    </source>
</evidence>
<dbReference type="EMBL" id="RRYP01015275">
    <property type="protein sequence ID" value="TNV75578.1"/>
    <property type="molecule type" value="Genomic_DNA"/>
</dbReference>
<feature type="region of interest" description="Disordered" evidence="5">
    <location>
        <begin position="1"/>
        <end position="26"/>
    </location>
</feature>
<evidence type="ECO:0000256" key="4">
    <source>
        <dbReference type="ARBA" id="ARBA00023163"/>
    </source>
</evidence>
<organism evidence="7 9">
    <name type="scientific">Halteria grandinella</name>
    <dbReference type="NCBI Taxonomy" id="5974"/>
    <lineage>
        <taxon>Eukaryota</taxon>
        <taxon>Sar</taxon>
        <taxon>Alveolata</taxon>
        <taxon>Ciliophora</taxon>
        <taxon>Intramacronucleata</taxon>
        <taxon>Spirotrichea</taxon>
        <taxon>Stichotrichia</taxon>
        <taxon>Sporadotrichida</taxon>
        <taxon>Halteriidae</taxon>
        <taxon>Halteria</taxon>
    </lineage>
</organism>
<evidence type="ECO:0000256" key="2">
    <source>
        <dbReference type="ARBA" id="ARBA00023015"/>
    </source>
</evidence>
<keyword evidence="9" id="KW-1185">Reference proteome</keyword>
<dbReference type="Proteomes" id="UP000785679">
    <property type="component" value="Unassembled WGS sequence"/>
</dbReference>
<evidence type="ECO:0000256" key="3">
    <source>
        <dbReference type="ARBA" id="ARBA00023125"/>
    </source>
</evidence>
<evidence type="ECO:0000313" key="8">
    <source>
        <dbReference type="EMBL" id="TNV75585.1"/>
    </source>
</evidence>
<dbReference type="InterPro" id="IPR003958">
    <property type="entry name" value="CBFA_NFYB_domain"/>
</dbReference>
<dbReference type="Gene3D" id="1.10.20.10">
    <property type="entry name" value="Histone, subunit A"/>
    <property type="match status" value="1"/>
</dbReference>
<keyword evidence="3" id="KW-0238">DNA-binding</keyword>
<dbReference type="Pfam" id="PF00808">
    <property type="entry name" value="CBFD_NFYB_HMF"/>
    <property type="match status" value="1"/>
</dbReference>
<dbReference type="EMBL" id="RRYP01015262">
    <property type="protein sequence ID" value="TNV75585.1"/>
    <property type="molecule type" value="Genomic_DNA"/>
</dbReference>
<protein>
    <recommendedName>
        <fullName evidence="6">Transcription factor CBF/NF-Y/archaeal histone domain-containing protein</fullName>
    </recommendedName>
</protein>
<dbReference type="GO" id="GO:0046982">
    <property type="term" value="F:protein heterodimerization activity"/>
    <property type="evidence" value="ECO:0007669"/>
    <property type="project" value="InterPro"/>
</dbReference>
<evidence type="ECO:0000256" key="5">
    <source>
        <dbReference type="SAM" id="MobiDB-lite"/>
    </source>
</evidence>
<dbReference type="OrthoDB" id="386949at2759"/>
<dbReference type="PANTHER" id="PTHR11064">
    <property type="entry name" value="CCAAT-BINDING TRANSCRIPTION FACTOR-RELATED"/>
    <property type="match status" value="1"/>
</dbReference>
<feature type="domain" description="Transcription factor CBF/NF-Y/archaeal histone" evidence="6">
    <location>
        <begin position="29"/>
        <end position="74"/>
    </location>
</feature>
<accession>A0A8J8NIB0</accession>
<keyword evidence="4" id="KW-0804">Transcription</keyword>
<evidence type="ECO:0000313" key="9">
    <source>
        <dbReference type="Proteomes" id="UP000785679"/>
    </source>
</evidence>
<dbReference type="GO" id="GO:0000978">
    <property type="term" value="F:RNA polymerase II cis-regulatory region sequence-specific DNA binding"/>
    <property type="evidence" value="ECO:0007669"/>
    <property type="project" value="TreeGrafter"/>
</dbReference>
<dbReference type="PANTHER" id="PTHR11064:SF9">
    <property type="entry name" value="NUCLEAR TRANSCRIPTION FACTOR Y SUBUNIT BETA"/>
    <property type="match status" value="1"/>
</dbReference>
<dbReference type="InterPro" id="IPR009072">
    <property type="entry name" value="Histone-fold"/>
</dbReference>
<comment type="similarity">
    <text evidence="1">Belongs to the NFYB/HAP3 subunit family.</text>
</comment>
<proteinExistence type="inferred from homology"/>
<gene>
    <name evidence="8" type="ORF">FGO68_gene4753</name>
    <name evidence="7" type="ORF">FGO68_gene7476</name>
</gene>
<dbReference type="GO" id="GO:0016602">
    <property type="term" value="C:CCAAT-binding factor complex"/>
    <property type="evidence" value="ECO:0007669"/>
    <property type="project" value="InterPro"/>
</dbReference>
<comment type="caution">
    <text evidence="7">The sequence shown here is derived from an EMBL/GenBank/DDBJ whole genome shotgun (WGS) entry which is preliminary data.</text>
</comment>